<comment type="caution">
    <text evidence="2">The sequence shown here is derived from an EMBL/GenBank/DDBJ whole genome shotgun (WGS) entry which is preliminary data.</text>
</comment>
<dbReference type="Proteomes" id="UP001243989">
    <property type="component" value="Unassembled WGS sequence"/>
</dbReference>
<keyword evidence="3" id="KW-1185">Reference proteome</keyword>
<sequence>MTIDFRDVPHCTEYTIQIGLYLTSNCLQVCSKQRILGQLSQRNASSTVHNTDGTERRHYLVLQTTISISHEASQNTLLCSLRSTTSIRCHLPSLPEREHRTQREPGARPQKGHCAVGRRERVQGPPYTDVEPGHELDRPRRKEEGGGRRRKEVQD</sequence>
<feature type="compositionally biased region" description="Basic and acidic residues" evidence="1">
    <location>
        <begin position="95"/>
        <end position="106"/>
    </location>
</feature>
<gene>
    <name evidence="2" type="ORF">BDP81DRAFT_160347</name>
</gene>
<feature type="compositionally biased region" description="Basic and acidic residues" evidence="1">
    <location>
        <begin position="131"/>
        <end position="155"/>
    </location>
</feature>
<dbReference type="AlphaFoldDB" id="A0AAJ0EHB3"/>
<evidence type="ECO:0000256" key="1">
    <source>
        <dbReference type="SAM" id="MobiDB-lite"/>
    </source>
</evidence>
<accession>A0AAJ0EHB3</accession>
<dbReference type="EMBL" id="JAHMHQ010000004">
    <property type="protein sequence ID" value="KAK1640252.1"/>
    <property type="molecule type" value="Genomic_DNA"/>
</dbReference>
<evidence type="ECO:0000313" key="3">
    <source>
        <dbReference type="Proteomes" id="UP001243989"/>
    </source>
</evidence>
<name>A0AAJ0EHB3_9PEZI</name>
<feature type="region of interest" description="Disordered" evidence="1">
    <location>
        <begin position="90"/>
        <end position="155"/>
    </location>
</feature>
<reference evidence="2" key="1">
    <citation type="submission" date="2021-06" db="EMBL/GenBank/DDBJ databases">
        <title>Comparative genomics, transcriptomics and evolutionary studies reveal genomic signatures of adaptation to plant cell wall in hemibiotrophic fungi.</title>
        <authorList>
            <consortium name="DOE Joint Genome Institute"/>
            <person name="Baroncelli R."/>
            <person name="Diaz J.F."/>
            <person name="Benocci T."/>
            <person name="Peng M."/>
            <person name="Battaglia E."/>
            <person name="Haridas S."/>
            <person name="Andreopoulos W."/>
            <person name="Labutti K."/>
            <person name="Pangilinan J."/>
            <person name="Floch G.L."/>
            <person name="Makela M.R."/>
            <person name="Henrissat B."/>
            <person name="Grigoriev I.V."/>
            <person name="Crouch J.A."/>
            <person name="De Vries R.P."/>
            <person name="Sukno S.A."/>
            <person name="Thon M.R."/>
        </authorList>
    </citation>
    <scope>NUCLEOTIDE SEQUENCE</scope>
    <source>
        <strain evidence="2">CBS 102054</strain>
    </source>
</reference>
<organism evidence="2 3">
    <name type="scientific">Colletotrichum phormii</name>
    <dbReference type="NCBI Taxonomy" id="359342"/>
    <lineage>
        <taxon>Eukaryota</taxon>
        <taxon>Fungi</taxon>
        <taxon>Dikarya</taxon>
        <taxon>Ascomycota</taxon>
        <taxon>Pezizomycotina</taxon>
        <taxon>Sordariomycetes</taxon>
        <taxon>Hypocreomycetidae</taxon>
        <taxon>Glomerellales</taxon>
        <taxon>Glomerellaceae</taxon>
        <taxon>Colletotrichum</taxon>
        <taxon>Colletotrichum acutatum species complex</taxon>
    </lineage>
</organism>
<dbReference type="GeneID" id="85466885"/>
<evidence type="ECO:0000313" key="2">
    <source>
        <dbReference type="EMBL" id="KAK1640252.1"/>
    </source>
</evidence>
<protein>
    <submittedName>
        <fullName evidence="2">Uncharacterized protein</fullName>
    </submittedName>
</protein>
<proteinExistence type="predicted"/>
<dbReference type="RefSeq" id="XP_060448859.1">
    <property type="nucleotide sequence ID" value="XM_060582023.1"/>
</dbReference>